<evidence type="ECO:0000313" key="6">
    <source>
        <dbReference type="EMBL" id="KAJ7779693.1"/>
    </source>
</evidence>
<keyword evidence="4" id="KW-0812">Transmembrane</keyword>
<dbReference type="PROSITE" id="PS50048">
    <property type="entry name" value="ZN2_CY6_FUNGAL_2"/>
    <property type="match status" value="1"/>
</dbReference>
<organism evidence="6 7">
    <name type="scientific">Mycena metata</name>
    <dbReference type="NCBI Taxonomy" id="1033252"/>
    <lineage>
        <taxon>Eukaryota</taxon>
        <taxon>Fungi</taxon>
        <taxon>Dikarya</taxon>
        <taxon>Basidiomycota</taxon>
        <taxon>Agaricomycotina</taxon>
        <taxon>Agaricomycetes</taxon>
        <taxon>Agaricomycetidae</taxon>
        <taxon>Agaricales</taxon>
        <taxon>Marasmiineae</taxon>
        <taxon>Mycenaceae</taxon>
        <taxon>Mycena</taxon>
    </lineage>
</organism>
<comment type="caution">
    <text evidence="6">The sequence shown here is derived from an EMBL/GenBank/DDBJ whole genome shotgun (WGS) entry which is preliminary data.</text>
</comment>
<accession>A0AAD7K6Z9</accession>
<dbReference type="InterPro" id="IPR050987">
    <property type="entry name" value="AtrR-like"/>
</dbReference>
<evidence type="ECO:0000256" key="4">
    <source>
        <dbReference type="SAM" id="Phobius"/>
    </source>
</evidence>
<dbReference type="Pfam" id="PF04082">
    <property type="entry name" value="Fungal_trans"/>
    <property type="match status" value="1"/>
</dbReference>
<feature type="region of interest" description="Disordered" evidence="3">
    <location>
        <begin position="650"/>
        <end position="698"/>
    </location>
</feature>
<dbReference type="GO" id="GO:0000981">
    <property type="term" value="F:DNA-binding transcription factor activity, RNA polymerase II-specific"/>
    <property type="evidence" value="ECO:0007669"/>
    <property type="project" value="InterPro"/>
</dbReference>
<dbReference type="PANTHER" id="PTHR46910">
    <property type="entry name" value="TRANSCRIPTION FACTOR PDR1"/>
    <property type="match status" value="1"/>
</dbReference>
<dbReference type="InterPro" id="IPR036864">
    <property type="entry name" value="Zn2-C6_fun-type_DNA-bd_sf"/>
</dbReference>
<dbReference type="Pfam" id="PF00172">
    <property type="entry name" value="Zn_clus"/>
    <property type="match status" value="1"/>
</dbReference>
<dbReference type="SMART" id="SM00906">
    <property type="entry name" value="Fungal_trans"/>
    <property type="match status" value="1"/>
</dbReference>
<keyword evidence="4" id="KW-0472">Membrane</keyword>
<dbReference type="Proteomes" id="UP001215598">
    <property type="component" value="Unassembled WGS sequence"/>
</dbReference>
<dbReference type="CDD" id="cd12148">
    <property type="entry name" value="fungal_TF_MHR"/>
    <property type="match status" value="1"/>
</dbReference>
<evidence type="ECO:0000256" key="1">
    <source>
        <dbReference type="ARBA" id="ARBA00022723"/>
    </source>
</evidence>
<dbReference type="GO" id="GO:0003677">
    <property type="term" value="F:DNA binding"/>
    <property type="evidence" value="ECO:0007669"/>
    <property type="project" value="InterPro"/>
</dbReference>
<sequence length="751" mass="83805">MSSNAGQGLQKRRSEQACEACRRRRIRCNRLSVPGGKCTTCIEAQCNCIYSKKVISRRSYAASLEARLEHSEELIRQLRSQLATAYLDGISSGASSISSPSLFEITNELRSSASGRQTLLAHLGGALRGLAAPPPPPDRDDLVHVDLAANFQQLHIGSRPFVGKSSNEALVKAAIDLREDVKREEGHGRTNRGDAADARAPWTWRRIRFWTSRPRENNAPHTHSFRFPPSTLMAELVGLYFTQQNIYVPLLHRPTFERSVVEGLHLRDLGFASTLLLVCAIGSRWSIDPSVVSRGARHGTGSLACGWEWFDQVPPPRDYIFGQTRLYDLQYYCLTAQFLEGGPEQRACWILIGTGLRLAQDIGVHRRNATVETPSVEGELFKRAFWALVYMDRTVSFAMGRTCSVQDLDFDLDLPIECDDEYWEHPEHPFQQPIGVPSRVSFFIVILHLNNLMSTSVKLMYPLGRVRALFYPDASWKDSVVVQLDSAVNHWRHRIPEHLRWDPAQTDPVFFDQSVALHCAYYYLQILIHRNCIPALQKAAPTAVPSLAICTTAARACADILDMQRRRKGNVPVVINLSAAFTSGVILLLNMWSHKRMRLATDLTSEIANVHKCIAVVRLCEDRWQSAGLLWDILAELASVGQVTLADGDISSTVEPQDSSKSTGSSSGDTARILSGSAAVDQRRDVPKPSFEDTYPPPAADYGLLTPVSAAETWSFDADALAMWTNAPIGIEVDDWGKYFNDFNEMPQNLE</sequence>
<dbReference type="PROSITE" id="PS00463">
    <property type="entry name" value="ZN2_CY6_FUNGAL_1"/>
    <property type="match status" value="1"/>
</dbReference>
<dbReference type="Gene3D" id="4.10.240.10">
    <property type="entry name" value="Zn(2)-C6 fungal-type DNA-binding domain"/>
    <property type="match status" value="1"/>
</dbReference>
<evidence type="ECO:0000256" key="3">
    <source>
        <dbReference type="SAM" id="MobiDB-lite"/>
    </source>
</evidence>
<gene>
    <name evidence="6" type="ORF">B0H16DRAFT_1499607</name>
</gene>
<dbReference type="InterPro" id="IPR001138">
    <property type="entry name" value="Zn2Cys6_DnaBD"/>
</dbReference>
<keyword evidence="1" id="KW-0479">Metal-binding</keyword>
<feature type="domain" description="Zn(2)-C6 fungal-type" evidence="5">
    <location>
        <begin position="17"/>
        <end position="50"/>
    </location>
</feature>
<keyword evidence="2" id="KW-0539">Nucleus</keyword>
<reference evidence="6" key="1">
    <citation type="submission" date="2023-03" db="EMBL/GenBank/DDBJ databases">
        <title>Massive genome expansion in bonnet fungi (Mycena s.s.) driven by repeated elements and novel gene families across ecological guilds.</title>
        <authorList>
            <consortium name="Lawrence Berkeley National Laboratory"/>
            <person name="Harder C.B."/>
            <person name="Miyauchi S."/>
            <person name="Viragh M."/>
            <person name="Kuo A."/>
            <person name="Thoen E."/>
            <person name="Andreopoulos B."/>
            <person name="Lu D."/>
            <person name="Skrede I."/>
            <person name="Drula E."/>
            <person name="Henrissat B."/>
            <person name="Morin E."/>
            <person name="Kohler A."/>
            <person name="Barry K."/>
            <person name="LaButti K."/>
            <person name="Morin E."/>
            <person name="Salamov A."/>
            <person name="Lipzen A."/>
            <person name="Mereny Z."/>
            <person name="Hegedus B."/>
            <person name="Baldrian P."/>
            <person name="Stursova M."/>
            <person name="Weitz H."/>
            <person name="Taylor A."/>
            <person name="Grigoriev I.V."/>
            <person name="Nagy L.G."/>
            <person name="Martin F."/>
            <person name="Kauserud H."/>
        </authorList>
    </citation>
    <scope>NUCLEOTIDE SEQUENCE</scope>
    <source>
        <strain evidence="6">CBHHK182m</strain>
    </source>
</reference>
<proteinExistence type="predicted"/>
<dbReference type="EMBL" id="JARKIB010000005">
    <property type="protein sequence ID" value="KAJ7779693.1"/>
    <property type="molecule type" value="Genomic_DNA"/>
</dbReference>
<dbReference type="GO" id="GO:0006351">
    <property type="term" value="P:DNA-templated transcription"/>
    <property type="evidence" value="ECO:0007669"/>
    <property type="project" value="InterPro"/>
</dbReference>
<dbReference type="AlphaFoldDB" id="A0AAD7K6Z9"/>
<name>A0AAD7K6Z9_9AGAR</name>
<dbReference type="GO" id="GO:0008270">
    <property type="term" value="F:zinc ion binding"/>
    <property type="evidence" value="ECO:0007669"/>
    <property type="project" value="InterPro"/>
</dbReference>
<keyword evidence="4" id="KW-1133">Transmembrane helix</keyword>
<evidence type="ECO:0000256" key="2">
    <source>
        <dbReference type="ARBA" id="ARBA00023242"/>
    </source>
</evidence>
<evidence type="ECO:0000259" key="5">
    <source>
        <dbReference type="PROSITE" id="PS50048"/>
    </source>
</evidence>
<dbReference type="PANTHER" id="PTHR46910:SF38">
    <property type="entry name" value="ZN(2)-C6 FUNGAL-TYPE DOMAIN-CONTAINING PROTEIN"/>
    <property type="match status" value="1"/>
</dbReference>
<feature type="compositionally biased region" description="Basic and acidic residues" evidence="3">
    <location>
        <begin position="681"/>
        <end position="691"/>
    </location>
</feature>
<dbReference type="SUPFAM" id="SSF57701">
    <property type="entry name" value="Zn2/Cys6 DNA-binding domain"/>
    <property type="match status" value="1"/>
</dbReference>
<dbReference type="InterPro" id="IPR007219">
    <property type="entry name" value="XnlR_reg_dom"/>
</dbReference>
<evidence type="ECO:0000313" key="7">
    <source>
        <dbReference type="Proteomes" id="UP001215598"/>
    </source>
</evidence>
<dbReference type="SMART" id="SM00066">
    <property type="entry name" value="GAL4"/>
    <property type="match status" value="1"/>
</dbReference>
<protein>
    <submittedName>
        <fullName evidence="6">Fungal-specific transcription factor domain-containing protein</fullName>
    </submittedName>
</protein>
<feature type="compositionally biased region" description="Low complexity" evidence="3">
    <location>
        <begin position="659"/>
        <end position="670"/>
    </location>
</feature>
<keyword evidence="7" id="KW-1185">Reference proteome</keyword>
<feature type="transmembrane region" description="Helical" evidence="4">
    <location>
        <begin position="573"/>
        <end position="592"/>
    </location>
</feature>